<reference evidence="1" key="2">
    <citation type="submission" date="2020-09" db="EMBL/GenBank/DDBJ databases">
        <authorList>
            <person name="Sun Q."/>
            <person name="Zhou Y."/>
        </authorList>
    </citation>
    <scope>NUCLEOTIDE SEQUENCE</scope>
    <source>
        <strain evidence="1">CGMCC 4.5737</strain>
    </source>
</reference>
<name>A0A8J3FU16_9PSEU</name>
<proteinExistence type="predicted"/>
<dbReference type="Proteomes" id="UP000637578">
    <property type="component" value="Unassembled WGS sequence"/>
</dbReference>
<reference evidence="1" key="1">
    <citation type="journal article" date="2014" name="Int. J. Syst. Evol. Microbiol.">
        <title>Complete genome sequence of Corynebacterium casei LMG S-19264T (=DSM 44701T), isolated from a smear-ripened cheese.</title>
        <authorList>
            <consortium name="US DOE Joint Genome Institute (JGI-PGF)"/>
            <person name="Walter F."/>
            <person name="Albersmeier A."/>
            <person name="Kalinowski J."/>
            <person name="Ruckert C."/>
        </authorList>
    </citation>
    <scope>NUCLEOTIDE SEQUENCE</scope>
    <source>
        <strain evidence="1">CGMCC 4.5737</strain>
    </source>
</reference>
<evidence type="ECO:0000313" key="2">
    <source>
        <dbReference type="Proteomes" id="UP000637578"/>
    </source>
</evidence>
<keyword evidence="2" id="KW-1185">Reference proteome</keyword>
<sequence>MTQPNKARLKLETLRAPIVEAAHRIEFQLAGEVFSLPPVELWPDEALEAMPKAGDEPDIRNMVTVARHVLGDDYPRFRNAGGRAMDVFLVLAHLAEDQGVTPGE</sequence>
<protein>
    <submittedName>
        <fullName evidence="1">Uncharacterized protein</fullName>
    </submittedName>
</protein>
<dbReference type="RefSeq" id="WP_189053926.1">
    <property type="nucleotide sequence ID" value="NZ_BMMK01000002.1"/>
</dbReference>
<accession>A0A8J3FU16</accession>
<gene>
    <name evidence="1" type="ORF">GCM10012275_08060</name>
</gene>
<dbReference type="EMBL" id="BMMK01000002">
    <property type="protein sequence ID" value="GGM39570.1"/>
    <property type="molecule type" value="Genomic_DNA"/>
</dbReference>
<organism evidence="1 2">
    <name type="scientific">Longimycelium tulufanense</name>
    <dbReference type="NCBI Taxonomy" id="907463"/>
    <lineage>
        <taxon>Bacteria</taxon>
        <taxon>Bacillati</taxon>
        <taxon>Actinomycetota</taxon>
        <taxon>Actinomycetes</taxon>
        <taxon>Pseudonocardiales</taxon>
        <taxon>Pseudonocardiaceae</taxon>
        <taxon>Longimycelium</taxon>
    </lineage>
</organism>
<dbReference type="AlphaFoldDB" id="A0A8J3FU16"/>
<evidence type="ECO:0000313" key="1">
    <source>
        <dbReference type="EMBL" id="GGM39570.1"/>
    </source>
</evidence>
<comment type="caution">
    <text evidence="1">The sequence shown here is derived from an EMBL/GenBank/DDBJ whole genome shotgun (WGS) entry which is preliminary data.</text>
</comment>